<keyword evidence="3" id="KW-0479">Metal-binding</keyword>
<evidence type="ECO:0000313" key="13">
    <source>
        <dbReference type="EMBL" id="MCD9644724.1"/>
    </source>
</evidence>
<evidence type="ECO:0000256" key="6">
    <source>
        <dbReference type="ARBA" id="ARBA00022989"/>
    </source>
</evidence>
<comment type="subcellular location">
    <subcellularLocation>
        <location evidence="1">Membrane</location>
    </subcellularLocation>
</comment>
<accession>A0ABS8VF71</accession>
<comment type="similarity">
    <text evidence="8">Belongs to the RING-type zinc finger family. ATL subfamily.</text>
</comment>
<keyword evidence="11" id="KW-0732">Signal</keyword>
<dbReference type="InterPro" id="IPR001841">
    <property type="entry name" value="Znf_RING"/>
</dbReference>
<evidence type="ECO:0000256" key="7">
    <source>
        <dbReference type="ARBA" id="ARBA00023136"/>
    </source>
</evidence>
<organism evidence="13 14">
    <name type="scientific">Datura stramonium</name>
    <name type="common">Jimsonweed</name>
    <name type="synonym">Common thornapple</name>
    <dbReference type="NCBI Taxonomy" id="4076"/>
    <lineage>
        <taxon>Eukaryota</taxon>
        <taxon>Viridiplantae</taxon>
        <taxon>Streptophyta</taxon>
        <taxon>Embryophyta</taxon>
        <taxon>Tracheophyta</taxon>
        <taxon>Spermatophyta</taxon>
        <taxon>Magnoliopsida</taxon>
        <taxon>eudicotyledons</taxon>
        <taxon>Gunneridae</taxon>
        <taxon>Pentapetalae</taxon>
        <taxon>asterids</taxon>
        <taxon>lamiids</taxon>
        <taxon>Solanales</taxon>
        <taxon>Solanaceae</taxon>
        <taxon>Solanoideae</taxon>
        <taxon>Datureae</taxon>
        <taxon>Datura</taxon>
    </lineage>
</organism>
<dbReference type="PANTHER" id="PTHR46539">
    <property type="entry name" value="E3 UBIQUITIN-PROTEIN LIGASE ATL42"/>
    <property type="match status" value="1"/>
</dbReference>
<proteinExistence type="inferred from homology"/>
<evidence type="ECO:0000256" key="3">
    <source>
        <dbReference type="ARBA" id="ARBA00022723"/>
    </source>
</evidence>
<keyword evidence="2 10" id="KW-0812">Transmembrane</keyword>
<keyword evidence="7 10" id="KW-0472">Membrane</keyword>
<dbReference type="Gene3D" id="3.30.40.10">
    <property type="entry name" value="Zinc/RING finger domain, C3HC4 (zinc finger)"/>
    <property type="match status" value="1"/>
</dbReference>
<evidence type="ECO:0000256" key="9">
    <source>
        <dbReference type="PROSITE-ProRule" id="PRU00175"/>
    </source>
</evidence>
<dbReference type="Pfam" id="PF13639">
    <property type="entry name" value="zf-RING_2"/>
    <property type="match status" value="1"/>
</dbReference>
<dbReference type="EMBL" id="JACEIK010004234">
    <property type="protein sequence ID" value="MCD9644724.1"/>
    <property type="molecule type" value="Genomic_DNA"/>
</dbReference>
<keyword evidence="6 10" id="KW-1133">Transmembrane helix</keyword>
<dbReference type="PANTHER" id="PTHR46539:SF12">
    <property type="entry name" value="E3 UBIQUITIN-PROTEIN LIGASE ATL42-LIKE"/>
    <property type="match status" value="1"/>
</dbReference>
<feature type="transmembrane region" description="Helical" evidence="10">
    <location>
        <begin position="41"/>
        <end position="62"/>
    </location>
</feature>
<keyword evidence="4 9" id="KW-0863">Zinc-finger</keyword>
<dbReference type="SMART" id="SM00184">
    <property type="entry name" value="RING"/>
    <property type="match status" value="1"/>
</dbReference>
<gene>
    <name evidence="13" type="ORF">HAX54_033146</name>
</gene>
<protein>
    <recommendedName>
        <fullName evidence="12">RING-type domain-containing protein</fullName>
    </recommendedName>
</protein>
<dbReference type="SUPFAM" id="SSF57850">
    <property type="entry name" value="RING/U-box"/>
    <property type="match status" value="1"/>
</dbReference>
<dbReference type="InterPro" id="IPR013083">
    <property type="entry name" value="Znf_RING/FYVE/PHD"/>
</dbReference>
<evidence type="ECO:0000256" key="11">
    <source>
        <dbReference type="SAM" id="SignalP"/>
    </source>
</evidence>
<keyword evidence="5" id="KW-0862">Zinc</keyword>
<feature type="domain" description="RING-type" evidence="12">
    <location>
        <begin position="123"/>
        <end position="165"/>
    </location>
</feature>
<evidence type="ECO:0000256" key="5">
    <source>
        <dbReference type="ARBA" id="ARBA00022833"/>
    </source>
</evidence>
<evidence type="ECO:0000256" key="2">
    <source>
        <dbReference type="ARBA" id="ARBA00022692"/>
    </source>
</evidence>
<evidence type="ECO:0000256" key="8">
    <source>
        <dbReference type="ARBA" id="ARBA00024209"/>
    </source>
</evidence>
<name>A0ABS8VF71_DATST</name>
<evidence type="ECO:0000256" key="1">
    <source>
        <dbReference type="ARBA" id="ARBA00004370"/>
    </source>
</evidence>
<evidence type="ECO:0000256" key="4">
    <source>
        <dbReference type="ARBA" id="ARBA00022771"/>
    </source>
</evidence>
<reference evidence="13 14" key="1">
    <citation type="journal article" date="2021" name="BMC Genomics">
        <title>Datura genome reveals duplications of psychoactive alkaloid biosynthetic genes and high mutation rate following tissue culture.</title>
        <authorList>
            <person name="Rajewski A."/>
            <person name="Carter-House D."/>
            <person name="Stajich J."/>
            <person name="Litt A."/>
        </authorList>
    </citation>
    <scope>NUCLEOTIDE SEQUENCE [LARGE SCALE GENOMIC DNA]</scope>
    <source>
        <strain evidence="13">AR-01</strain>
    </source>
</reference>
<comment type="caution">
    <text evidence="13">The sequence shown here is derived from an EMBL/GenBank/DDBJ whole genome shotgun (WGS) entry which is preliminary data.</text>
</comment>
<feature type="chain" id="PRO_5046466310" description="RING-type domain-containing protein" evidence="11">
    <location>
        <begin position="22"/>
        <end position="388"/>
    </location>
</feature>
<keyword evidence="14" id="KW-1185">Reference proteome</keyword>
<sequence>MLVVIAIFQLLVLLHIVKVHGSPFQELPSSQDDESNNFKPSIAVVIGILSIMFSLTFLLLLYAKFCRRSPPPVHNNALHIHQDGLMTTLPMSRSSSGIDKTVIESLPFFRFSLLKGSRQGLECAVCLSIFEDVEVLRLLPKCKHAFHINCIDQWLEKHSSCPLCRHKVSADDHTLLTYSNSFRFLMNQPELREDSNLELYVQREENCQNDHNRSSRFSIGSISFKKSEKCVRESQDEIPIQENRFFDQTEEQQNRVDDDLLMLHRFNHRILVSDVVLKHRWSNVSSSDFVFLNTEMIHDMTSNRLFSPSESSTSKLLRQNEKRTMSEILICPRFDDYFSTRDCCNIRENSNTNNVKEEKKRNLWLPIARRTVQLFAAQPENTRQSFNV</sequence>
<evidence type="ECO:0000313" key="14">
    <source>
        <dbReference type="Proteomes" id="UP000823775"/>
    </source>
</evidence>
<dbReference type="Proteomes" id="UP000823775">
    <property type="component" value="Unassembled WGS sequence"/>
</dbReference>
<dbReference type="PROSITE" id="PS50089">
    <property type="entry name" value="ZF_RING_2"/>
    <property type="match status" value="1"/>
</dbReference>
<feature type="signal peptide" evidence="11">
    <location>
        <begin position="1"/>
        <end position="21"/>
    </location>
</feature>
<dbReference type="CDD" id="cd16461">
    <property type="entry name" value="RING-H2_EL5-like"/>
    <property type="match status" value="1"/>
</dbReference>
<evidence type="ECO:0000256" key="10">
    <source>
        <dbReference type="SAM" id="Phobius"/>
    </source>
</evidence>
<evidence type="ECO:0000259" key="12">
    <source>
        <dbReference type="PROSITE" id="PS50089"/>
    </source>
</evidence>